<evidence type="ECO:0000256" key="3">
    <source>
        <dbReference type="ARBA" id="ARBA00023274"/>
    </source>
</evidence>
<keyword evidence="3" id="KW-0687">Ribonucleoprotein</keyword>
<accession>A0A382U4I9</accession>
<protein>
    <recommendedName>
        <fullName evidence="6">50S ribosomal protein L4</fullName>
    </recommendedName>
</protein>
<dbReference type="PANTHER" id="PTHR10746">
    <property type="entry name" value="50S RIBOSOMAL PROTEIN L4"/>
    <property type="match status" value="1"/>
</dbReference>
<dbReference type="InterPro" id="IPR013005">
    <property type="entry name" value="Ribosomal_uL4-like"/>
</dbReference>
<dbReference type="InterPro" id="IPR023574">
    <property type="entry name" value="Ribosomal_uL4_dom_sf"/>
</dbReference>
<dbReference type="AlphaFoldDB" id="A0A382U4I9"/>
<gene>
    <name evidence="5" type="ORF">METZ01_LOCUS382073</name>
</gene>
<feature type="region of interest" description="Disordered" evidence="4">
    <location>
        <begin position="48"/>
        <end position="68"/>
    </location>
</feature>
<evidence type="ECO:0000256" key="1">
    <source>
        <dbReference type="ARBA" id="ARBA00010528"/>
    </source>
</evidence>
<dbReference type="GO" id="GO:0006412">
    <property type="term" value="P:translation"/>
    <property type="evidence" value="ECO:0007669"/>
    <property type="project" value="InterPro"/>
</dbReference>
<dbReference type="EMBL" id="UINC01141471">
    <property type="protein sequence ID" value="SVD29219.1"/>
    <property type="molecule type" value="Genomic_DNA"/>
</dbReference>
<dbReference type="Gene3D" id="3.40.1370.10">
    <property type="match status" value="1"/>
</dbReference>
<name>A0A382U4I9_9ZZZZ</name>
<proteinExistence type="inferred from homology"/>
<evidence type="ECO:0000256" key="2">
    <source>
        <dbReference type="ARBA" id="ARBA00022980"/>
    </source>
</evidence>
<evidence type="ECO:0008006" key="6">
    <source>
        <dbReference type="Google" id="ProtNLM"/>
    </source>
</evidence>
<dbReference type="SUPFAM" id="SSF52166">
    <property type="entry name" value="Ribosomal protein L4"/>
    <property type="match status" value="1"/>
</dbReference>
<evidence type="ECO:0000256" key="4">
    <source>
        <dbReference type="SAM" id="MobiDB-lite"/>
    </source>
</evidence>
<dbReference type="GO" id="GO:0003735">
    <property type="term" value="F:structural constituent of ribosome"/>
    <property type="evidence" value="ECO:0007669"/>
    <property type="project" value="InterPro"/>
</dbReference>
<dbReference type="PANTHER" id="PTHR10746:SF6">
    <property type="entry name" value="LARGE RIBOSOMAL SUBUNIT PROTEIN UL4M"/>
    <property type="match status" value="1"/>
</dbReference>
<dbReference type="InterPro" id="IPR002136">
    <property type="entry name" value="Ribosomal_uL4"/>
</dbReference>
<organism evidence="5">
    <name type="scientific">marine metagenome</name>
    <dbReference type="NCBI Taxonomy" id="408172"/>
    <lineage>
        <taxon>unclassified sequences</taxon>
        <taxon>metagenomes</taxon>
        <taxon>ecological metagenomes</taxon>
    </lineage>
</organism>
<evidence type="ECO:0000313" key="5">
    <source>
        <dbReference type="EMBL" id="SVD29219.1"/>
    </source>
</evidence>
<keyword evidence="2" id="KW-0689">Ribosomal protein</keyword>
<dbReference type="GO" id="GO:1990904">
    <property type="term" value="C:ribonucleoprotein complex"/>
    <property type="evidence" value="ECO:0007669"/>
    <property type="project" value="UniProtKB-KW"/>
</dbReference>
<reference evidence="5" key="1">
    <citation type="submission" date="2018-05" db="EMBL/GenBank/DDBJ databases">
        <authorList>
            <person name="Lanie J.A."/>
            <person name="Ng W.-L."/>
            <person name="Kazmierczak K.M."/>
            <person name="Andrzejewski T.M."/>
            <person name="Davidsen T.M."/>
            <person name="Wayne K.J."/>
            <person name="Tettelin H."/>
            <person name="Glass J.I."/>
            <person name="Rusch D."/>
            <person name="Podicherti R."/>
            <person name="Tsui H.-C.T."/>
            <person name="Winkler M.E."/>
        </authorList>
    </citation>
    <scope>NUCLEOTIDE SEQUENCE</scope>
</reference>
<sequence>MKLKLYAADGTEAGEHEVSDFPSFEGNAGVDALRQVIIAIRANRRQGSASTKIRSEVRGSGRKIHRQKGLGVGRVGDRFAVQRRGGGVVFGPRPRSFNKKVNRKMKRLALARALFDGAAE</sequence>
<dbReference type="GO" id="GO:0005840">
    <property type="term" value="C:ribosome"/>
    <property type="evidence" value="ECO:0007669"/>
    <property type="project" value="UniProtKB-KW"/>
</dbReference>
<comment type="similarity">
    <text evidence="1">Belongs to the universal ribosomal protein uL4 family.</text>
</comment>
<dbReference type="Pfam" id="PF00573">
    <property type="entry name" value="Ribosomal_L4"/>
    <property type="match status" value="1"/>
</dbReference>
<feature type="non-terminal residue" evidence="5">
    <location>
        <position position="120"/>
    </location>
</feature>